<gene>
    <name evidence="1" type="ORF">RBWH47_03931</name>
</gene>
<dbReference type="Proteomes" id="UP000006222">
    <property type="component" value="Unassembled WGS sequence"/>
</dbReference>
<comment type="caution">
    <text evidence="1">The sequence shown here is derived from an EMBL/GenBank/DDBJ whole genome shotgun (WGS) entry which is preliminary data.</text>
</comment>
<sequence length="57" mass="6652">MGIQMMVEMESNQKRIPRRLLICPTSDPVDSILQGRKRALQVMSHFSEQDKESFRTT</sequence>
<organism evidence="1 2">
    <name type="scientific">Rhodopirellula baltica WH47</name>
    <dbReference type="NCBI Taxonomy" id="991778"/>
    <lineage>
        <taxon>Bacteria</taxon>
        <taxon>Pseudomonadati</taxon>
        <taxon>Planctomycetota</taxon>
        <taxon>Planctomycetia</taxon>
        <taxon>Pirellulales</taxon>
        <taxon>Pirellulaceae</taxon>
        <taxon>Rhodopirellula</taxon>
    </lineage>
</organism>
<reference evidence="1 2" key="1">
    <citation type="journal article" date="2013" name="Mar. Genomics">
        <title>Expression of sulfatases in Rhodopirellula baltica and the diversity of sulfatases in the genus Rhodopirellula.</title>
        <authorList>
            <person name="Wegner C.E."/>
            <person name="Richter-Heitmann T."/>
            <person name="Klindworth A."/>
            <person name="Klockow C."/>
            <person name="Richter M."/>
            <person name="Achstetter T."/>
            <person name="Glockner F.O."/>
            <person name="Harder J."/>
        </authorList>
    </citation>
    <scope>NUCLEOTIDE SEQUENCE [LARGE SCALE GENOMIC DNA]</scope>
    <source>
        <strain evidence="1 2">WH47</strain>
    </source>
</reference>
<accession>F2ATQ8</accession>
<dbReference type="PATRIC" id="fig|991778.3.peg.3302"/>
<dbReference type="EMBL" id="AFAR01000168">
    <property type="protein sequence ID" value="EGF26892.1"/>
    <property type="molecule type" value="Genomic_DNA"/>
</dbReference>
<evidence type="ECO:0000313" key="1">
    <source>
        <dbReference type="EMBL" id="EGF26892.1"/>
    </source>
</evidence>
<dbReference type="AlphaFoldDB" id="F2ATQ8"/>
<evidence type="ECO:0000313" key="2">
    <source>
        <dbReference type="Proteomes" id="UP000006222"/>
    </source>
</evidence>
<name>F2ATQ8_RHOBT</name>
<proteinExistence type="predicted"/>
<protein>
    <submittedName>
        <fullName evidence="1">Uncharacterized protein</fullName>
    </submittedName>
</protein>